<feature type="binding site" evidence="2">
    <location>
        <position position="331"/>
    </location>
    <ligand>
        <name>Zn(2+)</name>
        <dbReference type="ChEBI" id="CHEBI:29105"/>
        <note>catalytic</note>
    </ligand>
</feature>
<feature type="domain" description="Peptidase M12B" evidence="4">
    <location>
        <begin position="195"/>
        <end position="393"/>
    </location>
</feature>
<dbReference type="EMBL" id="JANPWB010000001">
    <property type="protein sequence ID" value="KAJ1213266.1"/>
    <property type="molecule type" value="Genomic_DNA"/>
</dbReference>
<dbReference type="PROSITE" id="PS50215">
    <property type="entry name" value="ADAM_MEPRO"/>
    <property type="match status" value="1"/>
</dbReference>
<keyword evidence="2" id="KW-0479">Metal-binding</keyword>
<name>A0AAV7WKM3_PLEWA</name>
<evidence type="ECO:0000256" key="2">
    <source>
        <dbReference type="PROSITE-ProRule" id="PRU00276"/>
    </source>
</evidence>
<evidence type="ECO:0000259" key="4">
    <source>
        <dbReference type="PROSITE" id="PS50215"/>
    </source>
</evidence>
<feature type="active site" evidence="2">
    <location>
        <position position="332"/>
    </location>
</feature>
<evidence type="ECO:0000256" key="3">
    <source>
        <dbReference type="SAM" id="SignalP"/>
    </source>
</evidence>
<evidence type="ECO:0000256" key="1">
    <source>
        <dbReference type="ARBA" id="ARBA00023157"/>
    </source>
</evidence>
<feature type="chain" id="PRO_5043944717" description="Peptidase M12B domain-containing protein" evidence="3">
    <location>
        <begin position="24"/>
        <end position="427"/>
    </location>
</feature>
<accession>A0AAV7WKM3</accession>
<dbReference type="GO" id="GO:0004222">
    <property type="term" value="F:metalloendopeptidase activity"/>
    <property type="evidence" value="ECO:0007669"/>
    <property type="project" value="InterPro"/>
</dbReference>
<sequence>MRALCLLALGVLCWPQLLSTVEAITCSMDRTRNFPKLGLPAHPIIQQTSDGTLKTLTKMQYEDQIQHKVYIGGRSHVLHLKKAQELLTRDFTESHYLEDGTLITQPRHHKDHCCYTGYVEGIADSFVSVCTCQGLGGYVMLREETYTIDTYSSEDSQEKVFNLAFRRSETHTHDGSKRKLLSAGQSSDVSLLDMYSIELFLVADKQEFRRHGEDLEKIKHHLITVAHHISQIFSKINFQIFLVGLEIWSQENKVNISDTAPSTLKTFLQWRKTELLPRKHHDNIQLISGVDFKNYALGEAFVSKMCTPHQSGGVVKDSGVRATDLAKYVAHEMGHNLGMIHDTRECHCPVSYGHCLLSKHTGHNMKAVFSDCSHRFLTIFLQEKNVTCLKDRPKTYIDVYPPSEEHANILPIGPYSKNMKCITEEDP</sequence>
<dbReference type="PANTHER" id="PTHR11905">
    <property type="entry name" value="ADAM A DISINTEGRIN AND METALLOPROTEASE DOMAIN"/>
    <property type="match status" value="1"/>
</dbReference>
<feature type="signal peptide" evidence="3">
    <location>
        <begin position="1"/>
        <end position="23"/>
    </location>
</feature>
<reference evidence="5" key="1">
    <citation type="journal article" date="2022" name="bioRxiv">
        <title>Sequencing and chromosome-scale assembly of the giantPleurodeles waltlgenome.</title>
        <authorList>
            <person name="Brown T."/>
            <person name="Elewa A."/>
            <person name="Iarovenko S."/>
            <person name="Subramanian E."/>
            <person name="Araus A.J."/>
            <person name="Petzold A."/>
            <person name="Susuki M."/>
            <person name="Suzuki K.-i.T."/>
            <person name="Hayashi T."/>
            <person name="Toyoda A."/>
            <person name="Oliveira C."/>
            <person name="Osipova E."/>
            <person name="Leigh N.D."/>
            <person name="Simon A."/>
            <person name="Yun M.H."/>
        </authorList>
    </citation>
    <scope>NUCLEOTIDE SEQUENCE</scope>
    <source>
        <strain evidence="5">20211129_DDA</strain>
        <tissue evidence="5">Liver</tissue>
    </source>
</reference>
<dbReference type="GO" id="GO:0046872">
    <property type="term" value="F:metal ion binding"/>
    <property type="evidence" value="ECO:0007669"/>
    <property type="project" value="UniProtKB-KW"/>
</dbReference>
<dbReference type="Pfam" id="PF01421">
    <property type="entry name" value="Reprolysin"/>
    <property type="match status" value="1"/>
</dbReference>
<keyword evidence="2" id="KW-0862">Zinc</keyword>
<feature type="binding site" evidence="2">
    <location>
        <position position="335"/>
    </location>
    <ligand>
        <name>Zn(2+)</name>
        <dbReference type="ChEBI" id="CHEBI:29105"/>
        <note>catalytic</note>
    </ligand>
</feature>
<comment type="caution">
    <text evidence="2">Lacks conserved residue(s) required for the propagation of feature annotation.</text>
</comment>
<dbReference type="CDD" id="cd04269">
    <property type="entry name" value="ZnMc_adamalysin_II_like"/>
    <property type="match status" value="1"/>
</dbReference>
<keyword evidence="1" id="KW-1015">Disulfide bond</keyword>
<gene>
    <name evidence="5" type="ORF">NDU88_000904</name>
</gene>
<evidence type="ECO:0000313" key="5">
    <source>
        <dbReference type="EMBL" id="KAJ1213266.1"/>
    </source>
</evidence>
<dbReference type="InterPro" id="IPR034027">
    <property type="entry name" value="Reprolysin_adamalysin"/>
</dbReference>
<dbReference type="GO" id="GO:0006508">
    <property type="term" value="P:proteolysis"/>
    <property type="evidence" value="ECO:0007669"/>
    <property type="project" value="InterPro"/>
</dbReference>
<dbReference type="Gene3D" id="3.40.390.10">
    <property type="entry name" value="Collagenase (Catalytic Domain)"/>
    <property type="match status" value="1"/>
</dbReference>
<dbReference type="Proteomes" id="UP001066276">
    <property type="component" value="Chromosome 1_1"/>
</dbReference>
<dbReference type="PANTHER" id="PTHR11905:SF258">
    <property type="entry name" value="PEPTIDASE M12B DOMAIN-CONTAINING PROTEIN"/>
    <property type="match status" value="1"/>
</dbReference>
<dbReference type="InterPro" id="IPR024079">
    <property type="entry name" value="MetalloPept_cat_dom_sf"/>
</dbReference>
<protein>
    <recommendedName>
        <fullName evidence="4">Peptidase M12B domain-containing protein</fullName>
    </recommendedName>
</protein>
<evidence type="ECO:0000313" key="6">
    <source>
        <dbReference type="Proteomes" id="UP001066276"/>
    </source>
</evidence>
<organism evidence="5 6">
    <name type="scientific">Pleurodeles waltl</name>
    <name type="common">Iberian ribbed newt</name>
    <dbReference type="NCBI Taxonomy" id="8319"/>
    <lineage>
        <taxon>Eukaryota</taxon>
        <taxon>Metazoa</taxon>
        <taxon>Chordata</taxon>
        <taxon>Craniata</taxon>
        <taxon>Vertebrata</taxon>
        <taxon>Euteleostomi</taxon>
        <taxon>Amphibia</taxon>
        <taxon>Batrachia</taxon>
        <taxon>Caudata</taxon>
        <taxon>Salamandroidea</taxon>
        <taxon>Salamandridae</taxon>
        <taxon>Pleurodelinae</taxon>
        <taxon>Pleurodeles</taxon>
    </lineage>
</organism>
<dbReference type="InterPro" id="IPR001590">
    <property type="entry name" value="Peptidase_M12B"/>
</dbReference>
<dbReference type="Pfam" id="PF01562">
    <property type="entry name" value="Pep_M12B_propep"/>
    <property type="match status" value="1"/>
</dbReference>
<keyword evidence="3" id="KW-0732">Signal</keyword>
<comment type="caution">
    <text evidence="5">The sequence shown here is derived from an EMBL/GenBank/DDBJ whole genome shotgun (WGS) entry which is preliminary data.</text>
</comment>
<keyword evidence="6" id="KW-1185">Reference proteome</keyword>
<dbReference type="FunFam" id="3.40.390.10:FF:000002">
    <property type="entry name" value="Disintegrin and metalloproteinase domain-containing protein 22"/>
    <property type="match status" value="1"/>
</dbReference>
<proteinExistence type="predicted"/>
<dbReference type="AlphaFoldDB" id="A0AAV7WKM3"/>
<dbReference type="InterPro" id="IPR002870">
    <property type="entry name" value="Peptidase_M12B_N"/>
</dbReference>
<feature type="binding site" evidence="2">
    <location>
        <position position="341"/>
    </location>
    <ligand>
        <name>Zn(2+)</name>
        <dbReference type="ChEBI" id="CHEBI:29105"/>
        <note>catalytic</note>
    </ligand>
</feature>
<dbReference type="SUPFAM" id="SSF55486">
    <property type="entry name" value="Metalloproteases ('zincins'), catalytic domain"/>
    <property type="match status" value="1"/>
</dbReference>